<feature type="transmembrane region" description="Helical" evidence="1">
    <location>
        <begin position="110"/>
        <end position="130"/>
    </location>
</feature>
<keyword evidence="4" id="KW-1185">Reference proteome</keyword>
<comment type="caution">
    <text evidence="3">The sequence shown here is derived from an EMBL/GenBank/DDBJ whole genome shotgun (WGS) entry which is preliminary data.</text>
</comment>
<feature type="transmembrane region" description="Helical" evidence="1">
    <location>
        <begin position="76"/>
        <end position="98"/>
    </location>
</feature>
<dbReference type="EMBL" id="CAJNOR010000270">
    <property type="protein sequence ID" value="CAF0861998.1"/>
    <property type="molecule type" value="Genomic_DNA"/>
</dbReference>
<gene>
    <name evidence="3" type="ORF">EDS130_LOCUS40577</name>
    <name evidence="2" type="ORF">XAT740_LOCUS6038</name>
</gene>
<evidence type="ECO:0000313" key="2">
    <source>
        <dbReference type="EMBL" id="CAF0861998.1"/>
    </source>
</evidence>
<dbReference type="Gene3D" id="1.20.1070.10">
    <property type="entry name" value="Rhodopsin 7-helix transmembrane proteins"/>
    <property type="match status" value="1"/>
</dbReference>
<keyword evidence="1" id="KW-1133">Transmembrane helix</keyword>
<dbReference type="EMBL" id="CAJNOJ010000494">
    <property type="protein sequence ID" value="CAF1467669.1"/>
    <property type="molecule type" value="Genomic_DNA"/>
</dbReference>
<reference evidence="3" key="1">
    <citation type="submission" date="2021-02" db="EMBL/GenBank/DDBJ databases">
        <authorList>
            <person name="Nowell W R."/>
        </authorList>
    </citation>
    <scope>NUCLEOTIDE SEQUENCE</scope>
</reference>
<evidence type="ECO:0000313" key="3">
    <source>
        <dbReference type="EMBL" id="CAF1467669.1"/>
    </source>
</evidence>
<evidence type="ECO:0000313" key="4">
    <source>
        <dbReference type="Proteomes" id="UP000663828"/>
    </source>
</evidence>
<feature type="transmembrane region" description="Helical" evidence="1">
    <location>
        <begin position="26"/>
        <end position="46"/>
    </location>
</feature>
<sequence length="228" mass="26331">MNSSVSICVANFYYPIVEVYNRVSTLIHYIMPFAIQVTCTILLLILTARSRSRTMTTGQNTFRQVFTKQLSPQKELFVTPTVIIFSALPQTILTFSLACTQLSGWKRHTLLTAILLTYMPQVLGFILYVLPSRTYTKEDFQNGRKHWQYQSGNEKNLNSHEKYRSNIFFILLDNESSKRRHVSIFAKERKLSSYFLCVSGCAKSQKNDETSCSIVFLFIFVSILKSRN</sequence>
<name>A0A815QTD6_ADIRI</name>
<evidence type="ECO:0000313" key="5">
    <source>
        <dbReference type="Proteomes" id="UP000663852"/>
    </source>
</evidence>
<accession>A0A815QTD6</accession>
<dbReference type="Proteomes" id="UP000663852">
    <property type="component" value="Unassembled WGS sequence"/>
</dbReference>
<keyword evidence="1" id="KW-0812">Transmembrane</keyword>
<keyword evidence="1" id="KW-0472">Membrane</keyword>
<organism evidence="3 5">
    <name type="scientific">Adineta ricciae</name>
    <name type="common">Rotifer</name>
    <dbReference type="NCBI Taxonomy" id="249248"/>
    <lineage>
        <taxon>Eukaryota</taxon>
        <taxon>Metazoa</taxon>
        <taxon>Spiralia</taxon>
        <taxon>Gnathifera</taxon>
        <taxon>Rotifera</taxon>
        <taxon>Eurotatoria</taxon>
        <taxon>Bdelloidea</taxon>
        <taxon>Adinetida</taxon>
        <taxon>Adinetidae</taxon>
        <taxon>Adineta</taxon>
    </lineage>
</organism>
<evidence type="ECO:0000256" key="1">
    <source>
        <dbReference type="SAM" id="Phobius"/>
    </source>
</evidence>
<protein>
    <recommendedName>
        <fullName evidence="6">G protein-coupled receptor</fullName>
    </recommendedName>
</protein>
<evidence type="ECO:0008006" key="6">
    <source>
        <dbReference type="Google" id="ProtNLM"/>
    </source>
</evidence>
<dbReference type="AlphaFoldDB" id="A0A815QTD6"/>
<dbReference type="Proteomes" id="UP000663828">
    <property type="component" value="Unassembled WGS sequence"/>
</dbReference>
<proteinExistence type="predicted"/>